<feature type="transmembrane region" description="Helical" evidence="8">
    <location>
        <begin position="159"/>
        <end position="179"/>
    </location>
</feature>
<evidence type="ECO:0000256" key="5">
    <source>
        <dbReference type="ARBA" id="ARBA00022984"/>
    </source>
</evidence>
<feature type="transmembrane region" description="Helical" evidence="8">
    <location>
        <begin position="133"/>
        <end position="152"/>
    </location>
</feature>
<organism evidence="10 11">
    <name type="scientific">Anaerosalibacter bizertensis</name>
    <dbReference type="NCBI Taxonomy" id="932217"/>
    <lineage>
        <taxon>Bacteria</taxon>
        <taxon>Bacillati</taxon>
        <taxon>Bacillota</taxon>
        <taxon>Tissierellia</taxon>
        <taxon>Tissierellales</taxon>
        <taxon>Sporanaerobacteraceae</taxon>
        <taxon>Anaerosalibacter</taxon>
    </lineage>
</organism>
<dbReference type="InterPro" id="IPR004268">
    <property type="entry name" value="MurJ"/>
</dbReference>
<evidence type="ECO:0000256" key="9">
    <source>
        <dbReference type="PIRNR" id="PIRNR002869"/>
    </source>
</evidence>
<evidence type="ECO:0000256" key="1">
    <source>
        <dbReference type="ARBA" id="ARBA00004651"/>
    </source>
</evidence>
<feature type="transmembrane region" description="Helical" evidence="8">
    <location>
        <begin position="91"/>
        <end position="113"/>
    </location>
</feature>
<keyword evidence="5 8" id="KW-0573">Peptidoglycan synthesis</keyword>
<feature type="transmembrane region" description="Helical" evidence="8">
    <location>
        <begin position="45"/>
        <end position="71"/>
    </location>
</feature>
<dbReference type="RefSeq" id="WP_154485027.1">
    <property type="nucleotide sequence ID" value="NZ_VULR01000023.1"/>
</dbReference>
<comment type="function">
    <text evidence="8 9">Involved in peptidoglycan biosynthesis. Transports lipid-linked peptidoglycan precursors from the inner to the outer leaflet of the cytoplasmic membrane.</text>
</comment>
<evidence type="ECO:0000256" key="6">
    <source>
        <dbReference type="ARBA" id="ARBA00022989"/>
    </source>
</evidence>
<feature type="transmembrane region" description="Helical" evidence="8">
    <location>
        <begin position="185"/>
        <end position="207"/>
    </location>
</feature>
<dbReference type="InterPro" id="IPR051050">
    <property type="entry name" value="Lipid_II_flippase_MurJ/MviN"/>
</dbReference>
<name>A0A844FKE8_9FIRM</name>
<keyword evidence="2 8" id="KW-1003">Cell membrane</keyword>
<reference evidence="10 11" key="1">
    <citation type="submission" date="2019-08" db="EMBL/GenBank/DDBJ databases">
        <title>In-depth cultivation of the pig gut microbiome towards novel bacterial diversity and tailored functional studies.</title>
        <authorList>
            <person name="Wylensek D."/>
            <person name="Hitch T.C.A."/>
            <person name="Clavel T."/>
        </authorList>
    </citation>
    <scope>NUCLEOTIDE SEQUENCE [LARGE SCALE GENOMIC DNA]</scope>
    <source>
        <strain evidence="10 11">Med78-601-WT-4W-RMD-3</strain>
    </source>
</reference>
<feature type="transmembrane region" description="Helical" evidence="8">
    <location>
        <begin position="348"/>
        <end position="369"/>
    </location>
</feature>
<keyword evidence="8 9" id="KW-0813">Transport</keyword>
<dbReference type="PANTHER" id="PTHR47019">
    <property type="entry name" value="LIPID II FLIPPASE MURJ"/>
    <property type="match status" value="1"/>
</dbReference>
<keyword evidence="7 8" id="KW-0472">Membrane</keyword>
<comment type="pathway">
    <text evidence="8">Cell wall biogenesis; peptidoglycan biosynthesis.</text>
</comment>
<proteinExistence type="inferred from homology"/>
<evidence type="ECO:0000256" key="3">
    <source>
        <dbReference type="ARBA" id="ARBA00022692"/>
    </source>
</evidence>
<dbReference type="NCBIfam" id="TIGR01695">
    <property type="entry name" value="murJ_mviN"/>
    <property type="match status" value="1"/>
</dbReference>
<comment type="subcellular location">
    <subcellularLocation>
        <location evidence="1 8">Cell membrane</location>
        <topology evidence="1 8">Multi-pass membrane protein</topology>
    </subcellularLocation>
</comment>
<dbReference type="GO" id="GO:0005886">
    <property type="term" value="C:plasma membrane"/>
    <property type="evidence" value="ECO:0007669"/>
    <property type="project" value="UniProtKB-SubCell"/>
</dbReference>
<dbReference type="EMBL" id="VULR01000023">
    <property type="protein sequence ID" value="MSS44358.1"/>
    <property type="molecule type" value="Genomic_DNA"/>
</dbReference>
<accession>A0A844FKE8</accession>
<gene>
    <name evidence="8 10" type="primary">murJ</name>
    <name evidence="10" type="ORF">FYJ27_11670</name>
</gene>
<dbReference type="PRINTS" id="PR01806">
    <property type="entry name" value="VIRFACTRMVIN"/>
</dbReference>
<keyword evidence="6 8" id="KW-1133">Transmembrane helix</keyword>
<dbReference type="PANTHER" id="PTHR47019:SF1">
    <property type="entry name" value="LIPID II FLIPPASE MURJ"/>
    <property type="match status" value="1"/>
</dbReference>
<dbReference type="GO" id="GO:0015648">
    <property type="term" value="F:lipid-linked peptidoglycan transporter activity"/>
    <property type="evidence" value="ECO:0007669"/>
    <property type="project" value="UniProtKB-UniRule"/>
</dbReference>
<comment type="caution">
    <text evidence="10">The sequence shown here is derived from an EMBL/GenBank/DDBJ whole genome shotgun (WGS) entry which is preliminary data.</text>
</comment>
<dbReference type="UniPathway" id="UPA00219"/>
<feature type="transmembrane region" description="Helical" evidence="8">
    <location>
        <begin position="308"/>
        <end position="328"/>
    </location>
</feature>
<feature type="transmembrane region" description="Helical" evidence="8">
    <location>
        <begin position="474"/>
        <end position="498"/>
    </location>
</feature>
<dbReference type="Proteomes" id="UP000462760">
    <property type="component" value="Unassembled WGS sequence"/>
</dbReference>
<dbReference type="GO" id="GO:0008360">
    <property type="term" value="P:regulation of cell shape"/>
    <property type="evidence" value="ECO:0007669"/>
    <property type="project" value="UniProtKB-UniRule"/>
</dbReference>
<feature type="transmembrane region" description="Helical" evidence="8">
    <location>
        <begin position="268"/>
        <end position="287"/>
    </location>
</feature>
<comment type="similarity">
    <text evidence="8 9">Belongs to the MurJ/MviN family.</text>
</comment>
<evidence type="ECO:0000256" key="7">
    <source>
        <dbReference type="ARBA" id="ARBA00023136"/>
    </source>
</evidence>
<dbReference type="OrthoDB" id="9804143at2"/>
<feature type="transmembrane region" description="Helical" evidence="8">
    <location>
        <begin position="381"/>
        <end position="403"/>
    </location>
</feature>
<evidence type="ECO:0000313" key="11">
    <source>
        <dbReference type="Proteomes" id="UP000462760"/>
    </source>
</evidence>
<evidence type="ECO:0000256" key="2">
    <source>
        <dbReference type="ARBA" id="ARBA00022475"/>
    </source>
</evidence>
<feature type="transmembrane region" description="Helical" evidence="8">
    <location>
        <begin position="409"/>
        <end position="428"/>
    </location>
</feature>
<protein>
    <recommendedName>
        <fullName evidence="8">Probable lipid II flippase MurJ</fullName>
    </recommendedName>
</protein>
<keyword evidence="4 8" id="KW-0133">Cell shape</keyword>
<feature type="transmembrane region" description="Helical" evidence="8">
    <location>
        <begin position="12"/>
        <end position="33"/>
    </location>
</feature>
<dbReference type="Pfam" id="PF03023">
    <property type="entry name" value="MurJ"/>
    <property type="match status" value="1"/>
</dbReference>
<dbReference type="AlphaFoldDB" id="A0A844FKE8"/>
<dbReference type="GO" id="GO:0009252">
    <property type="term" value="P:peptidoglycan biosynthetic process"/>
    <property type="evidence" value="ECO:0007669"/>
    <property type="project" value="UniProtKB-UniRule"/>
</dbReference>
<evidence type="ECO:0000313" key="10">
    <source>
        <dbReference type="EMBL" id="MSS44358.1"/>
    </source>
</evidence>
<evidence type="ECO:0000256" key="4">
    <source>
        <dbReference type="ARBA" id="ARBA00022960"/>
    </source>
</evidence>
<dbReference type="CDD" id="cd13123">
    <property type="entry name" value="MATE_MurJ_like"/>
    <property type="match status" value="1"/>
</dbReference>
<keyword evidence="3 8" id="KW-0812">Transmembrane</keyword>
<dbReference type="GO" id="GO:0034204">
    <property type="term" value="P:lipid translocation"/>
    <property type="evidence" value="ECO:0007669"/>
    <property type="project" value="TreeGrafter"/>
</dbReference>
<dbReference type="GO" id="GO:0071555">
    <property type="term" value="P:cell wall organization"/>
    <property type="evidence" value="ECO:0007669"/>
    <property type="project" value="UniProtKB-UniRule"/>
</dbReference>
<keyword evidence="8 9" id="KW-0961">Cell wall biogenesis/degradation</keyword>
<dbReference type="PIRSF" id="PIRSF002869">
    <property type="entry name" value="MviN"/>
    <property type="match status" value="1"/>
</dbReference>
<evidence type="ECO:0000256" key="8">
    <source>
        <dbReference type="HAMAP-Rule" id="MF_02078"/>
    </source>
</evidence>
<feature type="transmembrane region" description="Helical" evidence="8">
    <location>
        <begin position="440"/>
        <end position="462"/>
    </location>
</feature>
<feature type="transmembrane region" description="Helical" evidence="8">
    <location>
        <begin position="228"/>
        <end position="248"/>
    </location>
</feature>
<dbReference type="HAMAP" id="MF_02078">
    <property type="entry name" value="MurJ_MviN"/>
    <property type="match status" value="1"/>
</dbReference>
<sequence length="517" mass="56821">MSKAKKAAKSAAIIMFFTLASKFLGFLREVLIAKKFGSGWETDTYFIAMTATTMIMTMVGTAINTTVIPLFSEIEVKHGKERKIDYMNNILNVVFFIAIIIMILGWIFSPAIIKVVARGFEGKQFDLAVKLNRIGIPIVLFMGMTYIFKGFLESSESFTAPAAMSLPFNLIYIGFLLALASKYGIVGLMVSSVVAALSQVLIQIPSAKRLGYKYRFKIDLKDRYLRKALALTIPVLIGSAINELNVIVDKSLASGLTKGSISALTYASRINSIVLGVFVMAIATVIFPMLSKASNEENMESLKEIMSYGINIVLIVTIPATIGLIVLAEPFVRIFFQRGAFDSTATLMTSQAVIFYSIGMVGMALKIMLNRVFYSLQDTRTPMINGAIAVGINIGLNLILVRFMAHRGLALATSISAIFTTLLLINSLRKKLGNIDIKNYLSCFIKSIIASIIMGVIVYAIYSGLSPILGVKKILDLIAFLLSVGIGSVIYFGLCYLFKIEEINFIIDRLKLKLKLK</sequence>